<organism evidence="1 2">
    <name type="scientific">Candidatus Thiodubiliella endoseptemdiera</name>
    <dbReference type="NCBI Taxonomy" id="2738886"/>
    <lineage>
        <taxon>Bacteria</taxon>
        <taxon>Pseudomonadati</taxon>
        <taxon>Pseudomonadota</taxon>
        <taxon>Gammaproteobacteria</taxon>
        <taxon>Candidatus Pseudothioglobaceae</taxon>
        <taxon>Candidatus Thiodubiliella</taxon>
    </lineage>
</organism>
<name>A0A853FA89_9GAMM</name>
<protein>
    <submittedName>
        <fullName evidence="1">Uncharacterized protein</fullName>
    </submittedName>
</protein>
<evidence type="ECO:0000313" key="2">
    <source>
        <dbReference type="Proteomes" id="UP000568751"/>
    </source>
</evidence>
<evidence type="ECO:0000313" key="1">
    <source>
        <dbReference type="EMBL" id="NYT28545.1"/>
    </source>
</evidence>
<dbReference type="AlphaFoldDB" id="A0A853FA89"/>
<comment type="caution">
    <text evidence="1">The sequence shown here is derived from an EMBL/GenBank/DDBJ whole genome shotgun (WGS) entry which is preliminary data.</text>
</comment>
<dbReference type="Proteomes" id="UP000568751">
    <property type="component" value="Unassembled WGS sequence"/>
</dbReference>
<accession>A0A853FA89</accession>
<reference evidence="1 2" key="1">
    <citation type="submission" date="2020-05" db="EMBL/GenBank/DDBJ databases">
        <title>Horizontal transmission and recombination maintain forever young bacterial symbiont genomes.</title>
        <authorList>
            <person name="Russell S.L."/>
            <person name="Pepper-Tunick E."/>
            <person name="Svedberg J."/>
            <person name="Byrne A."/>
            <person name="Ruelas Castillo J."/>
            <person name="Vollmers C."/>
            <person name="Beinart R.A."/>
            <person name="Corbett-Detig R."/>
        </authorList>
    </citation>
    <scope>NUCLEOTIDE SEQUENCE [LARGE SCALE GENOMIC DNA]</scope>
    <source>
        <strain evidence="1">455</strain>
    </source>
</reference>
<proteinExistence type="predicted"/>
<sequence length="88" mass="10269">MIFNENKKDDLINILSYIDGYVSKLPIDQLQINIEEMEKVIEGMRFPFPHIGGIDDASSFKKISNFLSWFLAFKPIKPSFLNIVFQRN</sequence>
<gene>
    <name evidence="1" type="ORF">H0A76_12215</name>
</gene>
<dbReference type="EMBL" id="JACCHT010000002">
    <property type="protein sequence ID" value="NYT28545.1"/>
    <property type="molecule type" value="Genomic_DNA"/>
</dbReference>